<dbReference type="PANTHER" id="PTHR48111">
    <property type="entry name" value="REGULATOR OF RPOS"/>
    <property type="match status" value="1"/>
</dbReference>
<protein>
    <submittedName>
        <fullName evidence="12">Two-component system response regulator OmpR</fullName>
    </submittedName>
</protein>
<dbReference type="EMBL" id="WNWM01000002">
    <property type="protein sequence ID" value="MUI15183.1"/>
    <property type="molecule type" value="Genomic_DNA"/>
</dbReference>
<evidence type="ECO:0000256" key="8">
    <source>
        <dbReference type="PROSITE-ProRule" id="PRU00169"/>
    </source>
</evidence>
<evidence type="ECO:0000313" key="13">
    <source>
        <dbReference type="Proteomes" id="UP000431684"/>
    </source>
</evidence>
<keyword evidence="3 8" id="KW-0597">Phosphoprotein</keyword>
<dbReference type="InterPro" id="IPR016032">
    <property type="entry name" value="Sig_transdc_resp-reg_C-effctor"/>
</dbReference>
<organism evidence="12 13">
    <name type="scientific">Pseudoduganella dura</name>
    <dbReference type="NCBI Taxonomy" id="321982"/>
    <lineage>
        <taxon>Bacteria</taxon>
        <taxon>Pseudomonadati</taxon>
        <taxon>Pseudomonadota</taxon>
        <taxon>Betaproteobacteria</taxon>
        <taxon>Burkholderiales</taxon>
        <taxon>Oxalobacteraceae</taxon>
        <taxon>Telluria group</taxon>
        <taxon>Pseudoduganella</taxon>
    </lineage>
</organism>
<dbReference type="SMART" id="SM00862">
    <property type="entry name" value="Trans_reg_C"/>
    <property type="match status" value="1"/>
</dbReference>
<evidence type="ECO:0000259" key="10">
    <source>
        <dbReference type="PROSITE" id="PS50110"/>
    </source>
</evidence>
<name>A0A6I3XL56_9BURK</name>
<keyword evidence="2" id="KW-0963">Cytoplasm</keyword>
<feature type="domain" description="OmpR/PhoB-type" evidence="11">
    <location>
        <begin position="159"/>
        <end position="258"/>
    </location>
</feature>
<evidence type="ECO:0000256" key="4">
    <source>
        <dbReference type="ARBA" id="ARBA00023012"/>
    </source>
</evidence>
<dbReference type="InterPro" id="IPR039420">
    <property type="entry name" value="WalR-like"/>
</dbReference>
<dbReference type="SUPFAM" id="SSF52172">
    <property type="entry name" value="CheY-like"/>
    <property type="match status" value="1"/>
</dbReference>
<dbReference type="Gene3D" id="3.40.50.2300">
    <property type="match status" value="1"/>
</dbReference>
<dbReference type="GO" id="GO:0032993">
    <property type="term" value="C:protein-DNA complex"/>
    <property type="evidence" value="ECO:0007669"/>
    <property type="project" value="TreeGrafter"/>
</dbReference>
<dbReference type="AlphaFoldDB" id="A0A6I3XL56"/>
<dbReference type="GO" id="GO:0005829">
    <property type="term" value="C:cytosol"/>
    <property type="evidence" value="ECO:0007669"/>
    <property type="project" value="TreeGrafter"/>
</dbReference>
<dbReference type="Pfam" id="PF00072">
    <property type="entry name" value="Response_reg"/>
    <property type="match status" value="1"/>
</dbReference>
<dbReference type="InterPro" id="IPR001867">
    <property type="entry name" value="OmpR/PhoB-type_DNA-bd"/>
</dbReference>
<sequence>MTISNNSGNSAGGTAAVSNTTVHSGHQAKIMVVDDDVRLRDLLRRYLTEQGFNVFTAENATAMNKLWLRERYDLLVLDLMLPGEDGLSICRRLRGAGDQTPIIMLTAKGEDVDRIVGLEMGADDYLPKPFNPRELVARIGAVLRRKAPDEIPGAPSETPQTFEFGQFVLDLGTRTLKKNGETVPLTTGEFSVLKVFARHARQPLSREKLMELARGREYEVFDRSLDVQISRLRKLIEPDPSSPLYIQTVWGLGYVFIPEGQPR</sequence>
<evidence type="ECO:0000256" key="5">
    <source>
        <dbReference type="ARBA" id="ARBA00023015"/>
    </source>
</evidence>
<keyword evidence="5" id="KW-0805">Transcription regulation</keyword>
<keyword evidence="4" id="KW-0902">Two-component regulatory system</keyword>
<dbReference type="NCBIfam" id="NF007005">
    <property type="entry name" value="PRK09468.1"/>
    <property type="match status" value="1"/>
</dbReference>
<evidence type="ECO:0000256" key="9">
    <source>
        <dbReference type="PROSITE-ProRule" id="PRU01091"/>
    </source>
</evidence>
<keyword evidence="6 9" id="KW-0238">DNA-binding</keyword>
<dbReference type="SMART" id="SM00448">
    <property type="entry name" value="REC"/>
    <property type="match status" value="1"/>
</dbReference>
<keyword evidence="13" id="KW-1185">Reference proteome</keyword>
<dbReference type="InterPro" id="IPR036388">
    <property type="entry name" value="WH-like_DNA-bd_sf"/>
</dbReference>
<evidence type="ECO:0000313" key="12">
    <source>
        <dbReference type="EMBL" id="MUI15183.1"/>
    </source>
</evidence>
<dbReference type="PROSITE" id="PS51755">
    <property type="entry name" value="OMPR_PHOB"/>
    <property type="match status" value="1"/>
</dbReference>
<evidence type="ECO:0000256" key="6">
    <source>
        <dbReference type="ARBA" id="ARBA00023125"/>
    </source>
</evidence>
<comment type="caution">
    <text evidence="12">The sequence shown here is derived from an EMBL/GenBank/DDBJ whole genome shotgun (WGS) entry which is preliminary data.</text>
</comment>
<reference evidence="12 13" key="1">
    <citation type="submission" date="2019-11" db="EMBL/GenBank/DDBJ databases">
        <title>Draft Genome Sequences of Six Type Strains of the Genus Massilia.</title>
        <authorList>
            <person name="Miess H."/>
            <person name="Frediansyah A."/>
            <person name="Goeker M."/>
            <person name="Gross H."/>
        </authorList>
    </citation>
    <scope>NUCLEOTIDE SEQUENCE [LARGE SCALE GENOMIC DNA]</scope>
    <source>
        <strain evidence="12 13">DSM 17513</strain>
    </source>
</reference>
<dbReference type="Pfam" id="PF00486">
    <property type="entry name" value="Trans_reg_C"/>
    <property type="match status" value="1"/>
</dbReference>
<dbReference type="Gene3D" id="1.10.10.10">
    <property type="entry name" value="Winged helix-like DNA-binding domain superfamily/Winged helix DNA-binding domain"/>
    <property type="match status" value="1"/>
</dbReference>
<dbReference type="InterPro" id="IPR001789">
    <property type="entry name" value="Sig_transdc_resp-reg_receiver"/>
</dbReference>
<dbReference type="FunFam" id="1.10.10.10:FF:000099">
    <property type="entry name" value="Two-component system response regulator TorR"/>
    <property type="match status" value="1"/>
</dbReference>
<feature type="domain" description="Response regulatory" evidence="10">
    <location>
        <begin position="29"/>
        <end position="143"/>
    </location>
</feature>
<evidence type="ECO:0000256" key="2">
    <source>
        <dbReference type="ARBA" id="ARBA00022490"/>
    </source>
</evidence>
<dbReference type="Proteomes" id="UP000431684">
    <property type="component" value="Unassembled WGS sequence"/>
</dbReference>
<feature type="modified residue" description="4-aspartylphosphate" evidence="8">
    <location>
        <position position="78"/>
    </location>
</feature>
<evidence type="ECO:0000256" key="7">
    <source>
        <dbReference type="ARBA" id="ARBA00023163"/>
    </source>
</evidence>
<dbReference type="Gene3D" id="6.10.250.690">
    <property type="match status" value="1"/>
</dbReference>
<dbReference type="OrthoDB" id="165980at2"/>
<evidence type="ECO:0000256" key="1">
    <source>
        <dbReference type="ARBA" id="ARBA00004496"/>
    </source>
</evidence>
<dbReference type="GO" id="GO:0000976">
    <property type="term" value="F:transcription cis-regulatory region binding"/>
    <property type="evidence" value="ECO:0007669"/>
    <property type="project" value="TreeGrafter"/>
</dbReference>
<dbReference type="PANTHER" id="PTHR48111:SF4">
    <property type="entry name" value="DNA-BINDING DUAL TRANSCRIPTIONAL REGULATOR OMPR"/>
    <property type="match status" value="1"/>
</dbReference>
<dbReference type="InterPro" id="IPR011006">
    <property type="entry name" value="CheY-like_superfamily"/>
</dbReference>
<evidence type="ECO:0000259" key="11">
    <source>
        <dbReference type="PROSITE" id="PS51755"/>
    </source>
</evidence>
<dbReference type="FunFam" id="3.40.50.2300:FF:000001">
    <property type="entry name" value="DNA-binding response regulator PhoB"/>
    <property type="match status" value="1"/>
</dbReference>
<evidence type="ECO:0000256" key="3">
    <source>
        <dbReference type="ARBA" id="ARBA00022553"/>
    </source>
</evidence>
<comment type="subcellular location">
    <subcellularLocation>
        <location evidence="1">Cytoplasm</location>
    </subcellularLocation>
</comment>
<feature type="DNA-binding region" description="OmpR/PhoB-type" evidence="9">
    <location>
        <begin position="159"/>
        <end position="258"/>
    </location>
</feature>
<keyword evidence="7" id="KW-0804">Transcription</keyword>
<proteinExistence type="predicted"/>
<dbReference type="SUPFAM" id="SSF46894">
    <property type="entry name" value="C-terminal effector domain of the bipartite response regulators"/>
    <property type="match status" value="1"/>
</dbReference>
<dbReference type="PROSITE" id="PS50110">
    <property type="entry name" value="RESPONSE_REGULATORY"/>
    <property type="match status" value="1"/>
</dbReference>
<dbReference type="GO" id="GO:0000156">
    <property type="term" value="F:phosphorelay response regulator activity"/>
    <property type="evidence" value="ECO:0007669"/>
    <property type="project" value="TreeGrafter"/>
</dbReference>
<dbReference type="GO" id="GO:0006355">
    <property type="term" value="P:regulation of DNA-templated transcription"/>
    <property type="evidence" value="ECO:0007669"/>
    <property type="project" value="InterPro"/>
</dbReference>
<dbReference type="CDD" id="cd00383">
    <property type="entry name" value="trans_reg_C"/>
    <property type="match status" value="1"/>
</dbReference>
<accession>A0A6I3XL56</accession>
<gene>
    <name evidence="12" type="primary">ompR</name>
    <name evidence="12" type="ORF">GJV26_22335</name>
</gene>